<feature type="region of interest" description="Disordered" evidence="1">
    <location>
        <begin position="120"/>
        <end position="150"/>
    </location>
</feature>
<reference evidence="3" key="1">
    <citation type="journal article" date="2020" name="Nature">
        <title>Giant virus diversity and host interactions through global metagenomics.</title>
        <authorList>
            <person name="Schulz F."/>
            <person name="Roux S."/>
            <person name="Paez-Espino D."/>
            <person name="Jungbluth S."/>
            <person name="Walsh D.A."/>
            <person name="Denef V.J."/>
            <person name="McMahon K.D."/>
            <person name="Konstantinidis K.T."/>
            <person name="Eloe-Fadrosh E.A."/>
            <person name="Kyrpides N.C."/>
            <person name="Woyke T."/>
        </authorList>
    </citation>
    <scope>NUCLEOTIDE SEQUENCE</scope>
    <source>
        <strain evidence="3">GVMAG-S-ERX555907-63</strain>
    </source>
</reference>
<dbReference type="AlphaFoldDB" id="A0A6C0L3K7"/>
<evidence type="ECO:0000256" key="2">
    <source>
        <dbReference type="SAM" id="Phobius"/>
    </source>
</evidence>
<proteinExistence type="predicted"/>
<keyword evidence="2" id="KW-0812">Transmembrane</keyword>
<feature type="transmembrane region" description="Helical" evidence="2">
    <location>
        <begin position="6"/>
        <end position="23"/>
    </location>
</feature>
<accession>A0A6C0L3K7</accession>
<feature type="compositionally biased region" description="Acidic residues" evidence="1">
    <location>
        <begin position="120"/>
        <end position="147"/>
    </location>
</feature>
<keyword evidence="2" id="KW-0472">Membrane</keyword>
<protein>
    <submittedName>
        <fullName evidence="3">Uncharacterized protein</fullName>
    </submittedName>
</protein>
<name>A0A6C0L3K7_9ZZZZ</name>
<evidence type="ECO:0000256" key="1">
    <source>
        <dbReference type="SAM" id="MobiDB-lite"/>
    </source>
</evidence>
<evidence type="ECO:0000313" key="3">
    <source>
        <dbReference type="EMBL" id="QHU23058.1"/>
    </source>
</evidence>
<dbReference type="EMBL" id="MN741022">
    <property type="protein sequence ID" value="QHU23058.1"/>
    <property type="molecule type" value="Genomic_DNA"/>
</dbReference>
<keyword evidence="2" id="KW-1133">Transmembrane helix</keyword>
<organism evidence="3">
    <name type="scientific">viral metagenome</name>
    <dbReference type="NCBI Taxonomy" id="1070528"/>
    <lineage>
        <taxon>unclassified sequences</taxon>
        <taxon>metagenomes</taxon>
        <taxon>organismal metagenomes</taxon>
    </lineage>
</organism>
<sequence length="442" mass="50005">MEYVYFMSISLAIITLYLVVSFYKQNKLKESFKASNPKKDCTGKVYIDECSKAEDNCEDYWSYVPNNGPTGKDMKNARMAMGCNYSGGGGDEAKAGCSYKTNSTMDKVNDNWLCKDGTYNEEEEEEEDEQPEEEEEEDEQPDPQQEEEVCRKDNATQFSGLVLTNGNSNQNNDTYTYIHDQSECEYKGCLDPNATNAIANPTNFTGKIINNKHDCDYPPTPEEVCKEDMGQQFARNLEDDLDLPQGAIELQNGCSTSDCVESENKTYEHKQSKCKYKACSNEYSTIVTNWESNDSGLLEEAQSNSNLCISRQQKTVTHTPKADDIDHSTTNNWNEKCKTQWGSPDAWEGACESVTDAEQCKTGNMWVLDKNGRPYLCKWNSENEKCMNKESCFLGTVNLDYRNGLKSVHIGGTSVFNGCDNFEDEDEKLRCQLALSQEKMHI</sequence>